<name>A0ABY6MUH0_9BURK</name>
<evidence type="ECO:0000259" key="2">
    <source>
        <dbReference type="Pfam" id="PF02018"/>
    </source>
</evidence>
<dbReference type="RefSeq" id="WP_264893417.1">
    <property type="nucleotide sequence ID" value="NZ_CP110257.1"/>
</dbReference>
<dbReference type="InterPro" id="IPR003305">
    <property type="entry name" value="CenC_carb-bd"/>
</dbReference>
<dbReference type="PANTHER" id="PTHR12631:SF10">
    <property type="entry name" value="BETA-XYLOSIDASE-LIKE PROTEIN-RELATED"/>
    <property type="match status" value="1"/>
</dbReference>
<keyword evidence="1" id="KW-0378">Hydrolase</keyword>
<keyword evidence="5" id="KW-1185">Reference proteome</keyword>
<dbReference type="Proteomes" id="UP001163266">
    <property type="component" value="Chromosome"/>
</dbReference>
<sequence>MSEETARAMTVSSTTSSFTSDFEAPFAERAPGWQVNAWGSPWPYYKTARETSPTNVHSGVASQRFTVISRPSNGDAHLIRPFGFINGKTYRATLYLKASATTAVTVQMRRDAYPWETFASKTVTVGTSWQKVEIQGTYKWTNGGSLRLAVKELGVNLYVDDVTVEDVSTSTSSPTGGITLPASGGSATQVIQVASSGLEGTYSGTAPGWRVNYWGSVPARWSAARETRPEYVRSGSSSQMFYFVDPGTGGAHLTYPYAFARGKTYRATVYLRSDKTTPVQVFMRRDAHPWDPFASKTVTVTTSWQKVEITGTAVADIGGTLRIAPQEPGTRVWVDDMTLAEVESNPLAPFSTTATVPAHMFGMHVNKFGTHQRWPGLGNGIFRLWNTGTYWRDLEPSNDAWNFTSGAGKRLDMLVDYVKRNDPSVEILMTLGQTPQWASKTPGVEGLSGMGASGAPANMEYWRDYVRTLARRYAGRIRYWELWNEPDFQQLYSGSIADMVEMARIAREELKAVDPNNKLVSPGLTASQGMPWLNNFLAAGGGRYVDIIGFHWYFNTSPERLALAVSNVRQMMANYGQEAKELWNTEGAPGCDSLVFNCSTYVPTAEEIRSTTARAMMIMWIKGVSNFNYYFWERTEPLAKLVESDYTTPTQAGLAYKEVASWMKGARVVDSYRVNDTIYVVRMNRGTENFVVLWSSTGKTTVNLASTWVVSKIRTLLGSESMIPSSRQITIGLEPVLLKP</sequence>
<dbReference type="Pfam" id="PF02018">
    <property type="entry name" value="CBM_4_9"/>
    <property type="match status" value="1"/>
</dbReference>
<evidence type="ECO:0000259" key="3">
    <source>
        <dbReference type="Pfam" id="PF11790"/>
    </source>
</evidence>
<dbReference type="Gene3D" id="2.60.120.260">
    <property type="entry name" value="Galactose-binding domain-like"/>
    <property type="match status" value="2"/>
</dbReference>
<reference evidence="4" key="1">
    <citation type="submission" date="2022-10" db="EMBL/GenBank/DDBJ databases">
        <title>Complete genome sequence of Schlegelella aquatica LMG 23380.</title>
        <authorList>
            <person name="Musilova J."/>
            <person name="Kourilova X."/>
            <person name="Bezdicek M."/>
            <person name="Hermankova K."/>
            <person name="Obruca S."/>
            <person name="Sedlar K."/>
        </authorList>
    </citation>
    <scope>NUCLEOTIDE SEQUENCE</scope>
    <source>
        <strain evidence="4">LMG 23380</strain>
    </source>
</reference>
<protein>
    <submittedName>
        <fullName evidence="4">Carbohydrate binding domain-containing protein</fullName>
    </submittedName>
</protein>
<dbReference type="EMBL" id="CP110257">
    <property type="protein sequence ID" value="UZD55663.1"/>
    <property type="molecule type" value="Genomic_DNA"/>
</dbReference>
<dbReference type="SUPFAM" id="SSF51445">
    <property type="entry name" value="(Trans)glycosidases"/>
    <property type="match status" value="1"/>
</dbReference>
<feature type="domain" description="CBM-cenC" evidence="2">
    <location>
        <begin position="40"/>
        <end position="145"/>
    </location>
</feature>
<evidence type="ECO:0000256" key="1">
    <source>
        <dbReference type="ARBA" id="ARBA00022801"/>
    </source>
</evidence>
<evidence type="ECO:0000313" key="5">
    <source>
        <dbReference type="Proteomes" id="UP001163266"/>
    </source>
</evidence>
<organism evidence="4 5">
    <name type="scientific">Caldimonas aquatica</name>
    <dbReference type="NCBI Taxonomy" id="376175"/>
    <lineage>
        <taxon>Bacteria</taxon>
        <taxon>Pseudomonadati</taxon>
        <taxon>Pseudomonadota</taxon>
        <taxon>Betaproteobacteria</taxon>
        <taxon>Burkholderiales</taxon>
        <taxon>Sphaerotilaceae</taxon>
        <taxon>Caldimonas</taxon>
    </lineage>
</organism>
<proteinExistence type="predicted"/>
<feature type="domain" description="Asl1-like glycosyl hydrolase catalytic" evidence="3">
    <location>
        <begin position="483"/>
        <end position="634"/>
    </location>
</feature>
<dbReference type="InterPro" id="IPR024655">
    <property type="entry name" value="Asl1_glyco_hydro_catalytic"/>
</dbReference>
<dbReference type="SUPFAM" id="SSF49785">
    <property type="entry name" value="Galactose-binding domain-like"/>
    <property type="match status" value="2"/>
</dbReference>
<dbReference type="PANTHER" id="PTHR12631">
    <property type="entry name" value="ALPHA-L-IDURONIDASE"/>
    <property type="match status" value="1"/>
</dbReference>
<gene>
    <name evidence="4" type="ORF">OMP39_03485</name>
</gene>
<accession>A0ABY6MUH0</accession>
<dbReference type="InterPro" id="IPR017853">
    <property type="entry name" value="GH"/>
</dbReference>
<evidence type="ECO:0000313" key="4">
    <source>
        <dbReference type="EMBL" id="UZD55663.1"/>
    </source>
</evidence>
<dbReference type="Pfam" id="PF11790">
    <property type="entry name" value="Glyco_hydro_cc"/>
    <property type="match status" value="1"/>
</dbReference>
<dbReference type="InterPro" id="IPR008979">
    <property type="entry name" value="Galactose-bd-like_sf"/>
</dbReference>
<dbReference type="InterPro" id="IPR051923">
    <property type="entry name" value="Glycosyl_Hydrolase_39"/>
</dbReference>
<dbReference type="Gene3D" id="3.20.20.80">
    <property type="entry name" value="Glycosidases"/>
    <property type="match status" value="1"/>
</dbReference>